<keyword evidence="1" id="KW-0808">Transferase</keyword>
<evidence type="ECO:0000313" key="2">
    <source>
        <dbReference type="EMBL" id="MBP1464248.1"/>
    </source>
</evidence>
<dbReference type="InterPro" id="IPR037359">
    <property type="entry name" value="NST/OST"/>
</dbReference>
<sequence length="631" mass="72927">MNAETDTTHVGRVAILIVNGGETPRDDRWIRLCLDRIARYTDYPDYHIYLWNNRLGAPTLEVWLLAQPRLTLLSAAAYERLHHLHRTPLQRLYHLAREEGAMYVVTLDSDAHPLCSGWLTILLAALEAGSALAGVWRDEMVPAIRPHVHPSCLCTTVDFIERYQLRLDFDNTHSLERTDTLSHFTWVAEAQGLPIHKVTRSNQRAFHYWMGGIYGNLIYHHAAASRSTVVFHNSAKGQAQSDQHRQLRDAAAEILFNQYDAYMDWLQGRAVESTFEQKMRQLMERAEGTRSLAWWLRRVRSGHLHADVRQRIKKRLQAAAKRHRLIAKVVQRGRKLTRSVNPNRKVDEVPPCKTLAHSFGPQNLYPATAHGWKVRPPDFVGIGAPKSGTTWWFSLLTEHPQVVPHRVHLDNRYNKETYYFLHFQYHNMSAEALNLYRSAFSTPPGTICGEFSVLYLLYPTLLEHLAIAAPETKILVVLRNPIDRFISHWNHLMSNRGKMLFGTLSPQQRYSYNTFSLYTEAMLHSFYGLGLSRLFEYFDREQVLVLQFEQMVQSPETELACTYRFLDIDDRFHPKTYHQPVNQGSYLVPKPDADERARLAAYLKADVQRVVALCPEIDLNLWPDFIGIEGN</sequence>
<dbReference type="EMBL" id="SIJK02000001">
    <property type="protein sequence ID" value="MBP1464248.1"/>
    <property type="molecule type" value="Genomic_DNA"/>
</dbReference>
<dbReference type="SUPFAM" id="SSF53448">
    <property type="entry name" value="Nucleotide-diphospho-sugar transferases"/>
    <property type="match status" value="1"/>
</dbReference>
<evidence type="ECO:0000313" key="3">
    <source>
        <dbReference type="Proteomes" id="UP001193081"/>
    </source>
</evidence>
<name>A0ABS4D496_9CHLR</name>
<organism evidence="2 3">
    <name type="scientific">Candidatus Chloroploca mongolica</name>
    <dbReference type="NCBI Taxonomy" id="2528176"/>
    <lineage>
        <taxon>Bacteria</taxon>
        <taxon>Bacillati</taxon>
        <taxon>Chloroflexota</taxon>
        <taxon>Chloroflexia</taxon>
        <taxon>Chloroflexales</taxon>
        <taxon>Chloroflexineae</taxon>
        <taxon>Oscillochloridaceae</taxon>
        <taxon>Candidatus Chloroploca</taxon>
    </lineage>
</organism>
<dbReference type="PANTHER" id="PTHR10605">
    <property type="entry name" value="HEPARAN SULFATE SULFOTRANSFERASE"/>
    <property type="match status" value="1"/>
</dbReference>
<dbReference type="InterPro" id="IPR029044">
    <property type="entry name" value="Nucleotide-diphossugar_trans"/>
</dbReference>
<reference evidence="2 3" key="1">
    <citation type="submission" date="2021-03" db="EMBL/GenBank/DDBJ databases">
        <authorList>
            <person name="Grouzdev D.S."/>
        </authorList>
    </citation>
    <scope>NUCLEOTIDE SEQUENCE [LARGE SCALE GENOMIC DNA]</scope>
    <source>
        <strain evidence="2 3">M50-1</strain>
    </source>
</reference>
<evidence type="ECO:0000256" key="1">
    <source>
        <dbReference type="ARBA" id="ARBA00022679"/>
    </source>
</evidence>
<dbReference type="PANTHER" id="PTHR10605:SF56">
    <property type="entry name" value="BIFUNCTIONAL HEPARAN SULFATE N-DEACETYLASE_N-SULFOTRANSFERASE"/>
    <property type="match status" value="1"/>
</dbReference>
<protein>
    <submittedName>
        <fullName evidence="2">Sulfotransferase</fullName>
    </submittedName>
</protein>
<dbReference type="InterPro" id="IPR027417">
    <property type="entry name" value="P-loop_NTPase"/>
</dbReference>
<accession>A0ABS4D496</accession>
<dbReference type="Pfam" id="PF13469">
    <property type="entry name" value="Sulfotransfer_3"/>
    <property type="match status" value="1"/>
</dbReference>
<dbReference type="Proteomes" id="UP001193081">
    <property type="component" value="Unassembled WGS sequence"/>
</dbReference>
<dbReference type="RefSeq" id="WP_167857183.1">
    <property type="nucleotide sequence ID" value="NZ_SIJK02000001.1"/>
</dbReference>
<dbReference type="Gene3D" id="3.40.50.300">
    <property type="entry name" value="P-loop containing nucleotide triphosphate hydrolases"/>
    <property type="match status" value="1"/>
</dbReference>
<gene>
    <name evidence="2" type="ORF">EYB53_000870</name>
</gene>
<keyword evidence="3" id="KW-1185">Reference proteome</keyword>
<dbReference type="SUPFAM" id="SSF52540">
    <property type="entry name" value="P-loop containing nucleoside triphosphate hydrolases"/>
    <property type="match status" value="1"/>
</dbReference>
<comment type="caution">
    <text evidence="2">The sequence shown here is derived from an EMBL/GenBank/DDBJ whole genome shotgun (WGS) entry which is preliminary data.</text>
</comment>
<proteinExistence type="predicted"/>